<sequence>MMGCGFFLGVAGQMVKLCVDTAMQIDVDDALRGHVFAVQDSVFWVSFVAAIAAAAALIPDDGHAPLLILAGTLVYLAGLVAHALIGRGQRTPAAEVDVTVKNAE</sequence>
<evidence type="ECO:0000313" key="3">
    <source>
        <dbReference type="Proteomes" id="UP000238296"/>
    </source>
</evidence>
<dbReference type="EMBL" id="PPEA01001088">
    <property type="protein sequence ID" value="PQM43980.1"/>
    <property type="molecule type" value="Genomic_DNA"/>
</dbReference>
<evidence type="ECO:0000313" key="2">
    <source>
        <dbReference type="EMBL" id="PQM43980.1"/>
    </source>
</evidence>
<evidence type="ECO:0000256" key="1">
    <source>
        <dbReference type="SAM" id="Phobius"/>
    </source>
</evidence>
<keyword evidence="1" id="KW-0812">Transmembrane</keyword>
<dbReference type="Proteomes" id="UP000238296">
    <property type="component" value="Unassembled WGS sequence"/>
</dbReference>
<protein>
    <submittedName>
        <fullName evidence="2">Putative MFS-type transporter</fullName>
    </submittedName>
</protein>
<keyword evidence="1" id="KW-1133">Transmembrane helix</keyword>
<reference evidence="2 3" key="1">
    <citation type="journal article" date="2017" name="Int. J. Syst. Evol. Microbiol.">
        <title>Mycobacterium talmoniae sp. nov., a slowly growing mycobacterium isolated from human respiratory samples.</title>
        <authorList>
            <person name="Davidson R.M."/>
            <person name="DeGroote M.A."/>
            <person name="Marola J.L."/>
            <person name="Buss S."/>
            <person name="Jones V."/>
            <person name="McNeil M.R."/>
            <person name="Freifeld A.G."/>
            <person name="Elaine Epperson L."/>
            <person name="Hasan N.A."/>
            <person name="Jackson M."/>
            <person name="Iwen P.C."/>
            <person name="Salfinger M."/>
            <person name="Strong M."/>
        </authorList>
    </citation>
    <scope>NUCLEOTIDE SEQUENCE [LARGE SCALE GENOMIC DNA]</scope>
    <source>
        <strain evidence="2 3">ATCC BAA-2683</strain>
    </source>
</reference>
<dbReference type="SUPFAM" id="SSF103473">
    <property type="entry name" value="MFS general substrate transporter"/>
    <property type="match status" value="1"/>
</dbReference>
<feature type="transmembrane region" description="Helical" evidence="1">
    <location>
        <begin position="66"/>
        <end position="85"/>
    </location>
</feature>
<dbReference type="InterPro" id="IPR036259">
    <property type="entry name" value="MFS_trans_sf"/>
</dbReference>
<keyword evidence="1" id="KW-0472">Membrane</keyword>
<feature type="transmembrane region" description="Helical" evidence="1">
    <location>
        <begin position="41"/>
        <end position="59"/>
    </location>
</feature>
<proteinExistence type="predicted"/>
<accession>A0A2S8BBF4</accession>
<dbReference type="AlphaFoldDB" id="A0A2S8BBF4"/>
<organism evidence="2 3">
    <name type="scientific">Mycobacterium talmoniae</name>
    <dbReference type="NCBI Taxonomy" id="1858794"/>
    <lineage>
        <taxon>Bacteria</taxon>
        <taxon>Bacillati</taxon>
        <taxon>Actinomycetota</taxon>
        <taxon>Actinomycetes</taxon>
        <taxon>Mycobacteriales</taxon>
        <taxon>Mycobacteriaceae</taxon>
        <taxon>Mycobacterium</taxon>
    </lineage>
</organism>
<gene>
    <name evidence="2" type="ORF">C1Y40_05861</name>
</gene>
<comment type="caution">
    <text evidence="2">The sequence shown here is derived from an EMBL/GenBank/DDBJ whole genome shotgun (WGS) entry which is preliminary data.</text>
</comment>
<name>A0A2S8BBF4_9MYCO</name>